<dbReference type="Proteomes" id="UP000198461">
    <property type="component" value="Unassembled WGS sequence"/>
</dbReference>
<keyword evidence="3" id="KW-0813">Transport</keyword>
<dbReference type="GO" id="GO:0042953">
    <property type="term" value="P:lipoprotein transport"/>
    <property type="evidence" value="ECO:0007669"/>
    <property type="project" value="InterPro"/>
</dbReference>
<evidence type="ECO:0000256" key="3">
    <source>
        <dbReference type="ARBA" id="ARBA00022448"/>
    </source>
</evidence>
<evidence type="ECO:0000256" key="4">
    <source>
        <dbReference type="ARBA" id="ARBA00022475"/>
    </source>
</evidence>
<dbReference type="AlphaFoldDB" id="A0A1N6E1C5"/>
<organism evidence="11 12">
    <name type="scientific">Sulfurivirga caldicuralii</name>
    <dbReference type="NCBI Taxonomy" id="364032"/>
    <lineage>
        <taxon>Bacteria</taxon>
        <taxon>Pseudomonadati</taxon>
        <taxon>Pseudomonadota</taxon>
        <taxon>Gammaproteobacteria</taxon>
        <taxon>Thiotrichales</taxon>
        <taxon>Piscirickettsiaceae</taxon>
        <taxon>Sulfurivirga</taxon>
    </lineage>
</organism>
<dbReference type="GO" id="GO:0098797">
    <property type="term" value="C:plasma membrane protein complex"/>
    <property type="evidence" value="ECO:0007669"/>
    <property type="project" value="TreeGrafter"/>
</dbReference>
<sequence length="416" mass="46377">MNNLPYELQLGIRYTRAKRRNGFISFMSFSSMAGIALGVMALIVVMSVMNGFQVELRERILSMTAHMQITGYDQRLRNWKKVYEAVQDVPHVVGAAPLIKEQSMLAFGRNVTGAMLWGVDPAYENQVAKLDAAIEDGSLKELNGHRYGIYLGKDLAEKLGVRKGDKVTVIAPEASATLLGVMPRFKRFTVLGTFSVGMYEYDVGLAVVHIRDAAKIFRYGDAVSSLVLKLDDLFAIQPVRDALAQRLDDTLYVVDWTQQHRNFFKAVQMEKRMMFLVLALIIMVAAFNIVSMMVMVVTDKQSDIAVLRTLGATPLSIQFMFMVQGLIIGTAGTLLGIVLGVALALNLDVVVPWIERTFGFHFFPPDVYYISEVPSKLAWTDVEGVALLAFALTLLATLYPSWRAARIQPAEALRYE</sequence>
<comment type="subcellular location">
    <subcellularLocation>
        <location evidence="1">Cell membrane</location>
        <topology evidence="1">Multi-pass membrane protein</topology>
    </subcellularLocation>
</comment>
<feature type="transmembrane region" description="Helical" evidence="8">
    <location>
        <begin position="273"/>
        <end position="298"/>
    </location>
</feature>
<dbReference type="InterPro" id="IPR025857">
    <property type="entry name" value="MacB_PCD"/>
</dbReference>
<comment type="similarity">
    <text evidence="2">Belongs to the ABC-4 integral membrane protein family. LolC/E subfamily.</text>
</comment>
<keyword evidence="12" id="KW-1185">Reference proteome</keyword>
<evidence type="ECO:0000259" key="10">
    <source>
        <dbReference type="Pfam" id="PF12704"/>
    </source>
</evidence>
<dbReference type="GO" id="GO:0044874">
    <property type="term" value="P:lipoprotein localization to outer membrane"/>
    <property type="evidence" value="ECO:0007669"/>
    <property type="project" value="TreeGrafter"/>
</dbReference>
<gene>
    <name evidence="11" type="ORF">SAMN05443662_0532</name>
</gene>
<dbReference type="InterPro" id="IPR003838">
    <property type="entry name" value="ABC3_permease_C"/>
</dbReference>
<keyword evidence="11" id="KW-0449">Lipoprotein</keyword>
<dbReference type="OrthoDB" id="9808461at2"/>
<dbReference type="PANTHER" id="PTHR30489">
    <property type="entry name" value="LIPOPROTEIN-RELEASING SYSTEM TRANSMEMBRANE PROTEIN LOLE"/>
    <property type="match status" value="1"/>
</dbReference>
<keyword evidence="6 8" id="KW-1133">Transmembrane helix</keyword>
<evidence type="ECO:0000256" key="6">
    <source>
        <dbReference type="ARBA" id="ARBA00022989"/>
    </source>
</evidence>
<evidence type="ECO:0000256" key="8">
    <source>
        <dbReference type="SAM" id="Phobius"/>
    </source>
</evidence>
<keyword evidence="7 8" id="KW-0472">Membrane</keyword>
<keyword evidence="5 8" id="KW-0812">Transmembrane</keyword>
<dbReference type="Pfam" id="PF02687">
    <property type="entry name" value="FtsX"/>
    <property type="match status" value="1"/>
</dbReference>
<feature type="transmembrane region" description="Helical" evidence="8">
    <location>
        <begin position="319"/>
        <end position="345"/>
    </location>
</feature>
<evidence type="ECO:0000256" key="1">
    <source>
        <dbReference type="ARBA" id="ARBA00004651"/>
    </source>
</evidence>
<dbReference type="InterPro" id="IPR051447">
    <property type="entry name" value="Lipoprotein-release_system"/>
</dbReference>
<dbReference type="InterPro" id="IPR011925">
    <property type="entry name" value="LolCE_TM"/>
</dbReference>
<dbReference type="NCBIfam" id="TIGR02212">
    <property type="entry name" value="lolCE"/>
    <property type="match status" value="1"/>
</dbReference>
<protein>
    <submittedName>
        <fullName evidence="11">Lipoprotein-releasing system permease protein</fullName>
    </submittedName>
</protein>
<dbReference type="RefSeq" id="WP_074200831.1">
    <property type="nucleotide sequence ID" value="NZ_FSRE01000001.1"/>
</dbReference>
<reference evidence="11 12" key="1">
    <citation type="submission" date="2016-11" db="EMBL/GenBank/DDBJ databases">
        <authorList>
            <person name="Jaros S."/>
            <person name="Januszkiewicz K."/>
            <person name="Wedrychowicz H."/>
        </authorList>
    </citation>
    <scope>NUCLEOTIDE SEQUENCE [LARGE SCALE GENOMIC DNA]</scope>
    <source>
        <strain evidence="11 12">DSM 17737</strain>
    </source>
</reference>
<keyword evidence="4" id="KW-1003">Cell membrane</keyword>
<dbReference type="Pfam" id="PF12704">
    <property type="entry name" value="MacB_PCD"/>
    <property type="match status" value="1"/>
</dbReference>
<feature type="domain" description="ABC3 transporter permease C-terminal" evidence="9">
    <location>
        <begin position="276"/>
        <end position="409"/>
    </location>
</feature>
<evidence type="ECO:0000313" key="11">
    <source>
        <dbReference type="EMBL" id="SIN76783.1"/>
    </source>
</evidence>
<feature type="domain" description="MacB-like periplasmic core" evidence="10">
    <location>
        <begin position="28"/>
        <end position="245"/>
    </location>
</feature>
<dbReference type="PANTHER" id="PTHR30489:SF0">
    <property type="entry name" value="LIPOPROTEIN-RELEASING SYSTEM TRANSMEMBRANE PROTEIN LOLE"/>
    <property type="match status" value="1"/>
</dbReference>
<evidence type="ECO:0000256" key="5">
    <source>
        <dbReference type="ARBA" id="ARBA00022692"/>
    </source>
</evidence>
<evidence type="ECO:0000313" key="12">
    <source>
        <dbReference type="Proteomes" id="UP000198461"/>
    </source>
</evidence>
<evidence type="ECO:0000256" key="7">
    <source>
        <dbReference type="ARBA" id="ARBA00023136"/>
    </source>
</evidence>
<dbReference type="STRING" id="364032.SAMN05443662_0532"/>
<proteinExistence type="inferred from homology"/>
<evidence type="ECO:0000259" key="9">
    <source>
        <dbReference type="Pfam" id="PF02687"/>
    </source>
</evidence>
<feature type="transmembrane region" description="Helical" evidence="8">
    <location>
        <begin position="23"/>
        <end position="49"/>
    </location>
</feature>
<accession>A0A1N6E1C5</accession>
<evidence type="ECO:0000256" key="2">
    <source>
        <dbReference type="ARBA" id="ARBA00005236"/>
    </source>
</evidence>
<dbReference type="EMBL" id="FSRE01000001">
    <property type="protein sequence ID" value="SIN76783.1"/>
    <property type="molecule type" value="Genomic_DNA"/>
</dbReference>
<name>A0A1N6E1C5_9GAMM</name>